<sequence length="185" mass="19737">MDSEHFLIYGAGGHARVLLDGIRKQFGPGVVHAFFNDGDQPKEIDGIPVLAYVSERFPDIPLLLGIGKPDVRERLAERVSHRFGTFIHPLASVASDAIIGEGAVVLAGAVVQSGAKVGRHVIINANATVDHDATVEDFVTTYPGVYVGFDAVVGHGAIVNPNVVIMRFAKVAPHTEIRAGQIIEK</sequence>
<dbReference type="InterPro" id="IPR011004">
    <property type="entry name" value="Trimer_LpxA-like_sf"/>
</dbReference>
<dbReference type="RefSeq" id="WP_090973744.1">
    <property type="nucleotide sequence ID" value="NZ_FOLL01000010.1"/>
</dbReference>
<reference evidence="3 4" key="1">
    <citation type="submission" date="2016-10" db="EMBL/GenBank/DDBJ databases">
        <authorList>
            <person name="de Groot N.N."/>
        </authorList>
    </citation>
    <scope>NUCLEOTIDE SEQUENCE [LARGE SCALE GENOMIC DNA]</scope>
    <source>
        <strain evidence="3 4">DSM 22900</strain>
    </source>
</reference>
<organism evidence="3 4">
    <name type="scientific">Parapedobacter composti</name>
    <dbReference type="NCBI Taxonomy" id="623281"/>
    <lineage>
        <taxon>Bacteria</taxon>
        <taxon>Pseudomonadati</taxon>
        <taxon>Bacteroidota</taxon>
        <taxon>Sphingobacteriia</taxon>
        <taxon>Sphingobacteriales</taxon>
        <taxon>Sphingobacteriaceae</taxon>
        <taxon>Parapedobacter</taxon>
    </lineage>
</organism>
<protein>
    <submittedName>
        <fullName evidence="3">Acetyltransferase EpsM</fullName>
    </submittedName>
</protein>
<name>A0A1I1IS11_9SPHI</name>
<evidence type="ECO:0000313" key="3">
    <source>
        <dbReference type="EMBL" id="SFC39059.1"/>
    </source>
</evidence>
<proteinExistence type="inferred from homology"/>
<dbReference type="PANTHER" id="PTHR43300:SF7">
    <property type="entry name" value="UDP-N-ACETYLBACILLOSAMINE N-ACETYLTRANSFERASE"/>
    <property type="match status" value="1"/>
</dbReference>
<dbReference type="InterPro" id="IPR041561">
    <property type="entry name" value="PglD_N"/>
</dbReference>
<dbReference type="Gene3D" id="2.160.10.10">
    <property type="entry name" value="Hexapeptide repeat proteins"/>
    <property type="match status" value="1"/>
</dbReference>
<gene>
    <name evidence="3" type="ORF">SAMN05421747_11017</name>
</gene>
<dbReference type="Gene3D" id="3.40.50.20">
    <property type="match status" value="1"/>
</dbReference>
<evidence type="ECO:0000313" key="4">
    <source>
        <dbReference type="Proteomes" id="UP000199577"/>
    </source>
</evidence>
<keyword evidence="3" id="KW-0808">Transferase</keyword>
<dbReference type="OrthoDB" id="9794407at2"/>
<comment type="similarity">
    <text evidence="1">Belongs to the transferase hexapeptide repeat family.</text>
</comment>
<dbReference type="Proteomes" id="UP000199577">
    <property type="component" value="Unassembled WGS sequence"/>
</dbReference>
<dbReference type="SUPFAM" id="SSF51161">
    <property type="entry name" value="Trimeric LpxA-like enzymes"/>
    <property type="match status" value="1"/>
</dbReference>
<evidence type="ECO:0000256" key="1">
    <source>
        <dbReference type="ARBA" id="ARBA00007274"/>
    </source>
</evidence>
<accession>A0A1I1IS11</accession>
<dbReference type="AlphaFoldDB" id="A0A1I1IS11"/>
<dbReference type="PANTHER" id="PTHR43300">
    <property type="entry name" value="ACETYLTRANSFERASE"/>
    <property type="match status" value="1"/>
</dbReference>
<feature type="domain" description="PglD N-terminal" evidence="2">
    <location>
        <begin position="7"/>
        <end position="79"/>
    </location>
</feature>
<dbReference type="GO" id="GO:0016740">
    <property type="term" value="F:transferase activity"/>
    <property type="evidence" value="ECO:0007669"/>
    <property type="project" value="UniProtKB-KW"/>
</dbReference>
<dbReference type="Pfam" id="PF17836">
    <property type="entry name" value="PglD_N"/>
    <property type="match status" value="1"/>
</dbReference>
<dbReference type="STRING" id="623281.SAMN05421747_11017"/>
<evidence type="ECO:0000259" key="2">
    <source>
        <dbReference type="Pfam" id="PF17836"/>
    </source>
</evidence>
<keyword evidence="4" id="KW-1185">Reference proteome</keyword>
<dbReference type="InterPro" id="IPR050179">
    <property type="entry name" value="Trans_hexapeptide_repeat"/>
</dbReference>
<dbReference type="EMBL" id="FOLL01000010">
    <property type="protein sequence ID" value="SFC39059.1"/>
    <property type="molecule type" value="Genomic_DNA"/>
</dbReference>